<keyword evidence="2" id="KW-1185">Reference proteome</keyword>
<dbReference type="PANTHER" id="PTHR16260:SF3">
    <property type="entry name" value="CHROMOSOME 14 OPEN READING FRAME 119-LIKE-RELATED"/>
    <property type="match status" value="1"/>
</dbReference>
<reference evidence="1 2" key="1">
    <citation type="journal article" date="2019" name="BMC Genomics">
        <title>New insights from Opisthorchis felineus genome: update on genomics of the epidemiologically important liver flukes.</title>
        <authorList>
            <person name="Ershov N.I."/>
            <person name="Mordvinov V.A."/>
            <person name="Prokhortchouk E.B."/>
            <person name="Pakharukova M.Y."/>
            <person name="Gunbin K.V."/>
            <person name="Ustyantsev K."/>
            <person name="Genaev M.A."/>
            <person name="Blinov A.G."/>
            <person name="Mazur A."/>
            <person name="Boulygina E."/>
            <person name="Tsygankova S."/>
            <person name="Khrameeva E."/>
            <person name="Chekanov N."/>
            <person name="Fan G."/>
            <person name="Xiao A."/>
            <person name="Zhang H."/>
            <person name="Xu X."/>
            <person name="Yang H."/>
            <person name="Solovyev V."/>
            <person name="Lee S.M."/>
            <person name="Liu X."/>
            <person name="Afonnikov D.A."/>
            <person name="Skryabin K.G."/>
        </authorList>
    </citation>
    <scope>NUCLEOTIDE SEQUENCE [LARGE SCALE GENOMIC DNA]</scope>
    <source>
        <strain evidence="1">AK-0245</strain>
        <tissue evidence="1">Whole organism</tissue>
    </source>
</reference>
<dbReference type="PANTHER" id="PTHR16260">
    <property type="entry name" value="SIMILAR TO 1700123O20RIK PROTEIN"/>
    <property type="match status" value="1"/>
</dbReference>
<name>A0A4S2LQU7_OPIFE</name>
<dbReference type="AlphaFoldDB" id="A0A4S2LQU7"/>
<evidence type="ECO:0000313" key="2">
    <source>
        <dbReference type="Proteomes" id="UP000308267"/>
    </source>
</evidence>
<protein>
    <submittedName>
        <fullName evidence="1">Uncharacterized protein</fullName>
    </submittedName>
</protein>
<sequence>MTQMNFHLHPVQAVHLVSHWFSHWSDWEREVFLDSLSSLEQTNCYMSVGSPVLGVELGHSTTSVMDMYLANLMHNGLQILPESPTPTVFECQLRLFQTWYPEWPLEQRVQLAEHLKQVQLQALNDVPGSFEPNQTPL</sequence>
<proteinExistence type="predicted"/>
<comment type="caution">
    <text evidence="1">The sequence shown here is derived from an EMBL/GenBank/DDBJ whole genome shotgun (WGS) entry which is preliminary data.</text>
</comment>
<gene>
    <name evidence="1" type="ORF">CRM22_005487</name>
</gene>
<dbReference type="EMBL" id="SJOL01006465">
    <property type="protein sequence ID" value="TGZ66133.1"/>
    <property type="molecule type" value="Genomic_DNA"/>
</dbReference>
<dbReference type="InterPro" id="IPR028019">
    <property type="entry name" value="DUF4508"/>
</dbReference>
<accession>A0A4S2LQU7</accession>
<dbReference type="Pfam" id="PF14969">
    <property type="entry name" value="DUF4508"/>
    <property type="match status" value="1"/>
</dbReference>
<organism evidence="1 2">
    <name type="scientific">Opisthorchis felineus</name>
    <dbReference type="NCBI Taxonomy" id="147828"/>
    <lineage>
        <taxon>Eukaryota</taxon>
        <taxon>Metazoa</taxon>
        <taxon>Spiralia</taxon>
        <taxon>Lophotrochozoa</taxon>
        <taxon>Platyhelminthes</taxon>
        <taxon>Trematoda</taxon>
        <taxon>Digenea</taxon>
        <taxon>Opisthorchiida</taxon>
        <taxon>Opisthorchiata</taxon>
        <taxon>Opisthorchiidae</taxon>
        <taxon>Opisthorchis</taxon>
    </lineage>
</organism>
<dbReference type="OrthoDB" id="6514241at2759"/>
<dbReference type="Proteomes" id="UP000308267">
    <property type="component" value="Unassembled WGS sequence"/>
</dbReference>
<evidence type="ECO:0000313" key="1">
    <source>
        <dbReference type="EMBL" id="TGZ66133.1"/>
    </source>
</evidence>